<dbReference type="AlphaFoldDB" id="A0A0D8I5B5"/>
<name>A0A0D8I5B5_9CLOT</name>
<dbReference type="EMBL" id="CP009687">
    <property type="protein sequence ID" value="AKL96600.1"/>
    <property type="molecule type" value="Genomic_DNA"/>
</dbReference>
<dbReference type="KEGG" id="cace:CACET_c31560"/>
<reference evidence="1 2" key="1">
    <citation type="submission" date="2014-10" db="EMBL/GenBank/DDBJ databases">
        <title>Genome sequence of Clostridium aceticum DSM 1496.</title>
        <authorList>
            <person name="Poehlein A."/>
            <person name="Schiel-Bengelsdorf B."/>
            <person name="Gottschalk G."/>
            <person name="Duerre P."/>
            <person name="Daniel R."/>
        </authorList>
    </citation>
    <scope>NUCLEOTIDE SEQUENCE [LARGE SCALE GENOMIC DNA]</scope>
    <source>
        <strain evidence="1 2">DSM 1496</strain>
    </source>
</reference>
<evidence type="ECO:0000313" key="2">
    <source>
        <dbReference type="Proteomes" id="UP000035704"/>
    </source>
</evidence>
<keyword evidence="2" id="KW-1185">Reference proteome</keyword>
<evidence type="ECO:0000313" key="1">
    <source>
        <dbReference type="EMBL" id="AKL96600.1"/>
    </source>
</evidence>
<dbReference type="PATRIC" id="fig|84022.5.peg.2641"/>
<protein>
    <submittedName>
        <fullName evidence="1">Uncharacterized protein</fullName>
    </submittedName>
</protein>
<proteinExistence type="predicted"/>
<organism evidence="1 2">
    <name type="scientific">Clostridium aceticum</name>
    <dbReference type="NCBI Taxonomy" id="84022"/>
    <lineage>
        <taxon>Bacteria</taxon>
        <taxon>Bacillati</taxon>
        <taxon>Bacillota</taxon>
        <taxon>Clostridia</taxon>
        <taxon>Eubacteriales</taxon>
        <taxon>Clostridiaceae</taxon>
        <taxon>Clostridium</taxon>
    </lineage>
</organism>
<dbReference type="Proteomes" id="UP000035704">
    <property type="component" value="Chromosome"/>
</dbReference>
<dbReference type="STRING" id="84022.CACET_c31560"/>
<dbReference type="RefSeq" id="WP_044826475.1">
    <property type="nucleotide sequence ID" value="NZ_CP009687.1"/>
</dbReference>
<sequence>MFWKIYSIFIAVICVMTLYYSFTLLDVVWVLLAIIACIGVYGYGAKKKLFIESFWKVYFIFYVIIDQIYNWIVVPKIDAKGFSLQSLIGLLFFIPIYIGLYLYSYKNSNINEKITE</sequence>
<gene>
    <name evidence="1" type="ORF">CACET_c31560</name>
</gene>
<accession>A0A0D8I5B5</accession>